<feature type="non-terminal residue" evidence="5">
    <location>
        <position position="1"/>
    </location>
</feature>
<dbReference type="GO" id="GO:0032222">
    <property type="term" value="P:regulation of synaptic transmission, cholinergic"/>
    <property type="evidence" value="ECO:0007669"/>
    <property type="project" value="InterPro"/>
</dbReference>
<organism evidence="4 5">
    <name type="scientific">Octopus sinensis</name>
    <name type="common">East Asian common octopus</name>
    <dbReference type="NCBI Taxonomy" id="2607531"/>
    <lineage>
        <taxon>Eukaryota</taxon>
        <taxon>Metazoa</taxon>
        <taxon>Spiralia</taxon>
        <taxon>Lophotrochozoa</taxon>
        <taxon>Mollusca</taxon>
        <taxon>Cephalopoda</taxon>
        <taxon>Coleoidea</taxon>
        <taxon>Octopodiformes</taxon>
        <taxon>Octopoda</taxon>
        <taxon>Incirrata</taxon>
        <taxon>Octopodidae</taxon>
        <taxon>Octopus</taxon>
    </lineage>
</organism>
<keyword evidence="3" id="KW-0812">Transmembrane</keyword>
<protein>
    <submittedName>
        <fullName evidence="5">U-scoloptoxin(05)-Sm1a-like</fullName>
    </submittedName>
</protein>
<gene>
    <name evidence="5" type="primary">LOC115215490</name>
</gene>
<evidence type="ECO:0000256" key="2">
    <source>
        <dbReference type="ARBA" id="ARBA00023180"/>
    </source>
</evidence>
<reference evidence="5" key="1">
    <citation type="submission" date="2025-08" db="UniProtKB">
        <authorList>
            <consortium name="RefSeq"/>
        </authorList>
    </citation>
    <scope>IDENTIFICATION</scope>
</reference>
<keyword evidence="4" id="KW-1185">Reference proteome</keyword>
<dbReference type="PANTHER" id="PTHR38332">
    <property type="entry name" value="PROTEIN CBG11604"/>
    <property type="match status" value="1"/>
</dbReference>
<dbReference type="AlphaFoldDB" id="A0A6P7SQU7"/>
<dbReference type="KEGG" id="osn:115215490"/>
<evidence type="ECO:0000313" key="4">
    <source>
        <dbReference type="Proteomes" id="UP000515154"/>
    </source>
</evidence>
<dbReference type="RefSeq" id="XP_029640513.2">
    <property type="nucleotide sequence ID" value="XM_029784653.2"/>
</dbReference>
<proteinExistence type="predicted"/>
<name>A0A6P7SQU7_9MOLL</name>
<evidence type="ECO:0000256" key="3">
    <source>
        <dbReference type="SAM" id="Phobius"/>
    </source>
</evidence>
<dbReference type="GO" id="GO:0030431">
    <property type="term" value="P:sleep"/>
    <property type="evidence" value="ECO:0007669"/>
    <property type="project" value="InterPro"/>
</dbReference>
<dbReference type="InterPro" id="IPR031424">
    <property type="entry name" value="QVR-like"/>
</dbReference>
<keyword evidence="3" id="KW-0472">Membrane</keyword>
<feature type="transmembrane region" description="Helical" evidence="3">
    <location>
        <begin position="113"/>
        <end position="130"/>
    </location>
</feature>
<dbReference type="Pfam" id="PF17064">
    <property type="entry name" value="QVR"/>
    <property type="match status" value="1"/>
</dbReference>
<dbReference type="Proteomes" id="UP000515154">
    <property type="component" value="Linkage group LG9"/>
</dbReference>
<sequence>YYTVSAIDCYVCTSINGGNQDCEDRFTSSMATVKMIQRECNYGLFRASHCTKLKGKREDGSTIVVRNCAKTDWGRHCGAIWYVKDESKDPERLYGCLVSCDTDGCNTASRHPVARILMAFALLIALVVAVS</sequence>
<keyword evidence="3" id="KW-1133">Transmembrane helix</keyword>
<evidence type="ECO:0000256" key="1">
    <source>
        <dbReference type="ARBA" id="ARBA00022729"/>
    </source>
</evidence>
<evidence type="ECO:0000313" key="5">
    <source>
        <dbReference type="RefSeq" id="XP_029640513.2"/>
    </source>
</evidence>
<dbReference type="PANTHER" id="PTHR38332:SF1">
    <property type="entry name" value="RE49668P"/>
    <property type="match status" value="1"/>
</dbReference>
<accession>A0A6P7SQU7</accession>
<keyword evidence="2" id="KW-0325">Glycoprotein</keyword>
<keyword evidence="1" id="KW-0732">Signal</keyword>